<evidence type="ECO:0000256" key="5">
    <source>
        <dbReference type="HAMAP-Rule" id="MF_00374"/>
    </source>
</evidence>
<accession>A0A1F4R504</accession>
<dbReference type="AlphaFoldDB" id="A0A1F4R504"/>
<protein>
    <recommendedName>
        <fullName evidence="4 5">Large ribosomal subunit protein uL29</fullName>
    </recommendedName>
</protein>
<dbReference type="GO" id="GO:0006412">
    <property type="term" value="P:translation"/>
    <property type="evidence" value="ECO:0007669"/>
    <property type="project" value="UniProtKB-UniRule"/>
</dbReference>
<name>A0A1F4R504_UNCSA</name>
<sequence length="63" mass="7457">MKTAELRELGAEELKKKEKHLRHELLLARFSKVNQQLKNPLKVRQLRRDIARILTIVNEKGAR</sequence>
<dbReference type="EMBL" id="METP01000058">
    <property type="protein sequence ID" value="OGC03267.1"/>
    <property type="molecule type" value="Genomic_DNA"/>
</dbReference>
<evidence type="ECO:0000313" key="7">
    <source>
        <dbReference type="Proteomes" id="UP000176938"/>
    </source>
</evidence>
<dbReference type="PROSITE" id="PS00579">
    <property type="entry name" value="RIBOSOMAL_L29"/>
    <property type="match status" value="1"/>
</dbReference>
<evidence type="ECO:0000256" key="3">
    <source>
        <dbReference type="ARBA" id="ARBA00023274"/>
    </source>
</evidence>
<dbReference type="GO" id="GO:1990904">
    <property type="term" value="C:ribonucleoprotein complex"/>
    <property type="evidence" value="ECO:0007669"/>
    <property type="project" value="UniProtKB-KW"/>
</dbReference>
<dbReference type="NCBIfam" id="TIGR00012">
    <property type="entry name" value="L29"/>
    <property type="match status" value="1"/>
</dbReference>
<dbReference type="Proteomes" id="UP000176938">
    <property type="component" value="Unassembled WGS sequence"/>
</dbReference>
<proteinExistence type="inferred from homology"/>
<reference evidence="6 7" key="1">
    <citation type="journal article" date="2016" name="Nat. Commun.">
        <title>Thousands of microbial genomes shed light on interconnected biogeochemical processes in an aquifer system.</title>
        <authorList>
            <person name="Anantharaman K."/>
            <person name="Brown C.T."/>
            <person name="Hug L.A."/>
            <person name="Sharon I."/>
            <person name="Castelle C.J."/>
            <person name="Probst A.J."/>
            <person name="Thomas B.C."/>
            <person name="Singh A."/>
            <person name="Wilkins M.J."/>
            <person name="Karaoz U."/>
            <person name="Brodie E.L."/>
            <person name="Williams K.H."/>
            <person name="Hubbard S.S."/>
            <person name="Banfield J.F."/>
        </authorList>
    </citation>
    <scope>NUCLEOTIDE SEQUENCE [LARGE SCALE GENOMIC DNA]</scope>
</reference>
<keyword evidence="3 5" id="KW-0687">Ribonucleoprotein</keyword>
<dbReference type="Pfam" id="PF00831">
    <property type="entry name" value="Ribosomal_L29"/>
    <property type="match status" value="1"/>
</dbReference>
<evidence type="ECO:0000313" key="6">
    <source>
        <dbReference type="EMBL" id="OGC03267.1"/>
    </source>
</evidence>
<dbReference type="CDD" id="cd00427">
    <property type="entry name" value="Ribosomal_L29_HIP"/>
    <property type="match status" value="1"/>
</dbReference>
<dbReference type="FunFam" id="1.10.287.310:FF:000001">
    <property type="entry name" value="50S ribosomal protein L29"/>
    <property type="match status" value="1"/>
</dbReference>
<dbReference type="Gene3D" id="1.10.287.310">
    <property type="match status" value="1"/>
</dbReference>
<evidence type="ECO:0000256" key="2">
    <source>
        <dbReference type="ARBA" id="ARBA00022980"/>
    </source>
</evidence>
<gene>
    <name evidence="5" type="primary">rpmC</name>
    <name evidence="6" type="ORF">A3H38_00795</name>
</gene>
<dbReference type="InterPro" id="IPR001854">
    <property type="entry name" value="Ribosomal_uL29"/>
</dbReference>
<comment type="caution">
    <text evidence="6">The sequence shown here is derived from an EMBL/GenBank/DDBJ whole genome shotgun (WGS) entry which is preliminary data.</text>
</comment>
<keyword evidence="2 5" id="KW-0689">Ribosomal protein</keyword>
<dbReference type="InterPro" id="IPR036049">
    <property type="entry name" value="Ribosomal_uL29_sf"/>
</dbReference>
<dbReference type="GO" id="GO:0005840">
    <property type="term" value="C:ribosome"/>
    <property type="evidence" value="ECO:0007669"/>
    <property type="project" value="UniProtKB-KW"/>
</dbReference>
<evidence type="ECO:0000256" key="4">
    <source>
        <dbReference type="ARBA" id="ARBA00035204"/>
    </source>
</evidence>
<comment type="similarity">
    <text evidence="1 5">Belongs to the universal ribosomal protein uL29 family.</text>
</comment>
<dbReference type="HAMAP" id="MF_00374">
    <property type="entry name" value="Ribosomal_uL29"/>
    <property type="match status" value="1"/>
</dbReference>
<organism evidence="6 7">
    <name type="scientific">candidate division WOR-1 bacterium RIFCSPLOWO2_02_FULL_46_20</name>
    <dbReference type="NCBI Taxonomy" id="1802567"/>
    <lineage>
        <taxon>Bacteria</taxon>
        <taxon>Bacillati</taxon>
        <taxon>Saganbacteria</taxon>
    </lineage>
</organism>
<evidence type="ECO:0000256" key="1">
    <source>
        <dbReference type="ARBA" id="ARBA00009254"/>
    </source>
</evidence>
<dbReference type="GO" id="GO:0003735">
    <property type="term" value="F:structural constituent of ribosome"/>
    <property type="evidence" value="ECO:0007669"/>
    <property type="project" value="InterPro"/>
</dbReference>
<dbReference type="SUPFAM" id="SSF46561">
    <property type="entry name" value="Ribosomal protein L29 (L29p)"/>
    <property type="match status" value="1"/>
</dbReference>
<dbReference type="InterPro" id="IPR018254">
    <property type="entry name" value="Ribosomal_uL29_CS"/>
</dbReference>